<reference evidence="11" key="2">
    <citation type="journal article" date="2008" name="Bioinformatics">
        <title>Assembly reconciliation.</title>
        <authorList>
            <person name="Zimin A.V."/>
            <person name="Smith D.R."/>
            <person name="Sutton G."/>
            <person name="Yorke J.A."/>
        </authorList>
    </citation>
    <scope>NUCLEOTIDE SEQUENCE</scope>
    <source>
        <strain evidence="11">TSC#14024-0371.13</strain>
    </source>
</reference>
<dbReference type="AlphaFoldDB" id="A0A0P8XH20"/>
<feature type="region of interest" description="Disordered" evidence="8">
    <location>
        <begin position="1"/>
        <end position="55"/>
    </location>
</feature>
<feature type="compositionally biased region" description="Polar residues" evidence="8">
    <location>
        <begin position="1"/>
        <end position="10"/>
    </location>
</feature>
<name>A0A0P8XH20_DROAN</name>
<sequence>MPTTQHSPQGHPQHAPHQGPSPSPIPSQGLGQGQTQDNGEALVKGKEEGANMPNLSTLSLDELKQLDRDPEFFDDFIEEMSVVQHLNEELDSMMNQVENISNTLPGENESKGTHLVELKRRLSDDYTALKTLGEKCDQLNKKYLKKSEEYAPQHIRELLQIAASNADADCDRHVEHFLNGKIDVQTFLNTYQSSKKISAERKAKEERLGNQLSALERAGI</sequence>
<keyword evidence="4" id="KW-0967">Endosome</keyword>
<dbReference type="OrthoDB" id="10260857at2759"/>
<evidence type="ECO:0000313" key="13">
    <source>
        <dbReference type="Proteomes" id="UP000007801"/>
    </source>
</evidence>
<proteinExistence type="inferred from homology"/>
<evidence type="ECO:0000256" key="5">
    <source>
        <dbReference type="ARBA" id="ARBA00022927"/>
    </source>
</evidence>
<dbReference type="EMBL" id="CH902632">
    <property type="protein sequence ID" value="KPU74070.1"/>
    <property type="molecule type" value="Genomic_DNA"/>
</dbReference>
<organism evidence="11 13">
    <name type="scientific">Drosophila ananassae</name>
    <name type="common">Fruit fly</name>
    <dbReference type="NCBI Taxonomy" id="7217"/>
    <lineage>
        <taxon>Eukaryota</taxon>
        <taxon>Metazoa</taxon>
        <taxon>Ecdysozoa</taxon>
        <taxon>Arthropoda</taxon>
        <taxon>Hexapoda</taxon>
        <taxon>Insecta</taxon>
        <taxon>Pterygota</taxon>
        <taxon>Neoptera</taxon>
        <taxon>Endopterygota</taxon>
        <taxon>Diptera</taxon>
        <taxon>Brachycera</taxon>
        <taxon>Muscomorpha</taxon>
        <taxon>Ephydroidea</taxon>
        <taxon>Drosophilidae</taxon>
        <taxon>Drosophila</taxon>
        <taxon>Sophophora</taxon>
    </lineage>
</organism>
<evidence type="ECO:0000256" key="3">
    <source>
        <dbReference type="ARBA" id="ARBA00022448"/>
    </source>
</evidence>
<keyword evidence="5 7" id="KW-0653">Protein transport</keyword>
<comment type="function">
    <text evidence="6">Component of the ESCRT-I complex, a regulator of vesicular trafficking process. Required for the sorting of endocytic ubiquitinated cargos into multivesicular bodies. May be involved in cell growth and differentiation.</text>
</comment>
<evidence type="ECO:0000256" key="6">
    <source>
        <dbReference type="ARBA" id="ARBA00025010"/>
    </source>
</evidence>
<evidence type="ECO:0000256" key="8">
    <source>
        <dbReference type="SAM" id="MobiDB-lite"/>
    </source>
</evidence>
<dbReference type="GO" id="GO:0043162">
    <property type="term" value="P:ubiquitin-dependent protein catabolic process via the multivesicular body sorting pathway"/>
    <property type="evidence" value="ECO:0007669"/>
    <property type="project" value="TreeGrafter"/>
</dbReference>
<dbReference type="CTD" id="31006"/>
<dbReference type="GeneID" id="6504770"/>
<feature type="domain" description="VPS37 C-terminal" evidence="9">
    <location>
        <begin position="133"/>
        <end position="220"/>
    </location>
</feature>
<reference evidence="11 13" key="1">
    <citation type="journal article" date="2007" name="Nature">
        <title>Evolution of genes and genomes on the Drosophila phylogeny.</title>
        <authorList>
            <consortium name="Drosophila 12 Genomes Consortium"/>
            <person name="Clark A.G."/>
            <person name="Eisen M.B."/>
            <person name="Smith D.R."/>
            <person name="Bergman C.M."/>
            <person name="Oliver B."/>
            <person name="Markow T.A."/>
            <person name="Kaufman T.C."/>
            <person name="Kellis M."/>
            <person name="Gelbart W."/>
            <person name="Iyer V.N."/>
            <person name="Pollard D.A."/>
            <person name="Sackton T.B."/>
            <person name="Larracuente A.M."/>
            <person name="Singh N.D."/>
            <person name="Abad J.P."/>
            <person name="Abt D.N."/>
            <person name="Adryan B."/>
            <person name="Aguade M."/>
            <person name="Akashi H."/>
            <person name="Anderson W.W."/>
            <person name="Aquadro C.F."/>
            <person name="Ardell D.H."/>
            <person name="Arguello R."/>
            <person name="Artieri C.G."/>
            <person name="Barbash D.A."/>
            <person name="Barker D."/>
            <person name="Barsanti P."/>
            <person name="Batterham P."/>
            <person name="Batzoglou S."/>
            <person name="Begun D."/>
            <person name="Bhutkar A."/>
            <person name="Blanco E."/>
            <person name="Bosak S.A."/>
            <person name="Bradley R.K."/>
            <person name="Brand A.D."/>
            <person name="Brent M.R."/>
            <person name="Brooks A.N."/>
            <person name="Brown R.H."/>
            <person name="Butlin R.K."/>
            <person name="Caggese C."/>
            <person name="Calvi B.R."/>
            <person name="Bernardo de Carvalho A."/>
            <person name="Caspi A."/>
            <person name="Castrezana S."/>
            <person name="Celniker S.E."/>
            <person name="Chang J.L."/>
            <person name="Chapple C."/>
            <person name="Chatterji S."/>
            <person name="Chinwalla A."/>
            <person name="Civetta A."/>
            <person name="Clifton S.W."/>
            <person name="Comeron J.M."/>
            <person name="Costello J.C."/>
            <person name="Coyne J.A."/>
            <person name="Daub J."/>
            <person name="David R.G."/>
            <person name="Delcher A.L."/>
            <person name="Delehaunty K."/>
            <person name="Do C.B."/>
            <person name="Ebling H."/>
            <person name="Edwards K."/>
            <person name="Eickbush T."/>
            <person name="Evans J.D."/>
            <person name="Filipski A."/>
            <person name="Findeiss S."/>
            <person name="Freyhult E."/>
            <person name="Fulton L."/>
            <person name="Fulton R."/>
            <person name="Garcia A.C."/>
            <person name="Gardiner A."/>
            <person name="Garfield D.A."/>
            <person name="Garvin B.E."/>
            <person name="Gibson G."/>
            <person name="Gilbert D."/>
            <person name="Gnerre S."/>
            <person name="Godfrey J."/>
            <person name="Good R."/>
            <person name="Gotea V."/>
            <person name="Gravely B."/>
            <person name="Greenberg A.J."/>
            <person name="Griffiths-Jones S."/>
            <person name="Gross S."/>
            <person name="Guigo R."/>
            <person name="Gustafson E.A."/>
            <person name="Haerty W."/>
            <person name="Hahn M.W."/>
            <person name="Halligan D.L."/>
            <person name="Halpern A.L."/>
            <person name="Halter G.M."/>
            <person name="Han M.V."/>
            <person name="Heger A."/>
            <person name="Hillier L."/>
            <person name="Hinrichs A.S."/>
            <person name="Holmes I."/>
            <person name="Hoskins R.A."/>
            <person name="Hubisz M.J."/>
            <person name="Hultmark D."/>
            <person name="Huntley M.A."/>
            <person name="Jaffe D.B."/>
            <person name="Jagadeeshan S."/>
            <person name="Jeck W.R."/>
            <person name="Johnson J."/>
            <person name="Jones C.D."/>
            <person name="Jordan W.C."/>
            <person name="Karpen G.H."/>
            <person name="Kataoka E."/>
            <person name="Keightley P.D."/>
            <person name="Kheradpour P."/>
            <person name="Kirkness E.F."/>
            <person name="Koerich L.B."/>
            <person name="Kristiansen K."/>
            <person name="Kudrna D."/>
            <person name="Kulathinal R.J."/>
            <person name="Kumar S."/>
            <person name="Kwok R."/>
            <person name="Lander E."/>
            <person name="Langley C.H."/>
            <person name="Lapoint R."/>
            <person name="Lazzaro B.P."/>
            <person name="Lee S.J."/>
            <person name="Levesque L."/>
            <person name="Li R."/>
            <person name="Lin C.F."/>
            <person name="Lin M.F."/>
            <person name="Lindblad-Toh K."/>
            <person name="Llopart A."/>
            <person name="Long M."/>
            <person name="Low L."/>
            <person name="Lozovsky E."/>
            <person name="Lu J."/>
            <person name="Luo M."/>
            <person name="Machado C.A."/>
            <person name="Makalowski W."/>
            <person name="Marzo M."/>
            <person name="Matsuda M."/>
            <person name="Matzkin L."/>
            <person name="McAllister B."/>
            <person name="McBride C.S."/>
            <person name="McKernan B."/>
            <person name="McKernan K."/>
            <person name="Mendez-Lago M."/>
            <person name="Minx P."/>
            <person name="Mollenhauer M.U."/>
            <person name="Montooth K."/>
            <person name="Mount S.M."/>
            <person name="Mu X."/>
            <person name="Myers E."/>
            <person name="Negre B."/>
            <person name="Newfeld S."/>
            <person name="Nielsen R."/>
            <person name="Noor M.A."/>
            <person name="O'Grady P."/>
            <person name="Pachter L."/>
            <person name="Papaceit M."/>
            <person name="Parisi M.J."/>
            <person name="Parisi M."/>
            <person name="Parts L."/>
            <person name="Pedersen J.S."/>
            <person name="Pesole G."/>
            <person name="Phillippy A.M."/>
            <person name="Ponting C.P."/>
            <person name="Pop M."/>
            <person name="Porcelli D."/>
            <person name="Powell J.R."/>
            <person name="Prohaska S."/>
            <person name="Pruitt K."/>
            <person name="Puig M."/>
            <person name="Quesneville H."/>
            <person name="Ram K.R."/>
            <person name="Rand D."/>
            <person name="Rasmussen M.D."/>
            <person name="Reed L.K."/>
            <person name="Reenan R."/>
            <person name="Reily A."/>
            <person name="Remington K.A."/>
            <person name="Rieger T.T."/>
            <person name="Ritchie M.G."/>
            <person name="Robin C."/>
            <person name="Rogers Y.H."/>
            <person name="Rohde C."/>
            <person name="Rozas J."/>
            <person name="Rubenfield M.J."/>
            <person name="Ruiz A."/>
            <person name="Russo S."/>
            <person name="Salzberg S.L."/>
            <person name="Sanchez-Gracia A."/>
            <person name="Saranga D.J."/>
            <person name="Sato H."/>
            <person name="Schaeffer S.W."/>
            <person name="Schatz M.C."/>
            <person name="Schlenke T."/>
            <person name="Schwartz R."/>
            <person name="Segarra C."/>
            <person name="Singh R.S."/>
            <person name="Sirot L."/>
            <person name="Sirota M."/>
            <person name="Sisneros N.B."/>
            <person name="Smith C.D."/>
            <person name="Smith T.F."/>
            <person name="Spieth J."/>
            <person name="Stage D.E."/>
            <person name="Stark A."/>
            <person name="Stephan W."/>
            <person name="Strausberg R.L."/>
            <person name="Strempel S."/>
            <person name="Sturgill D."/>
            <person name="Sutton G."/>
            <person name="Sutton G.G."/>
            <person name="Tao W."/>
            <person name="Teichmann S."/>
            <person name="Tobari Y.N."/>
            <person name="Tomimura Y."/>
            <person name="Tsolas J.M."/>
            <person name="Valente V.L."/>
            <person name="Venter E."/>
            <person name="Venter J.C."/>
            <person name="Vicario S."/>
            <person name="Vieira F.G."/>
            <person name="Vilella A.J."/>
            <person name="Villasante A."/>
            <person name="Walenz B."/>
            <person name="Wang J."/>
            <person name="Wasserman M."/>
            <person name="Watts T."/>
            <person name="Wilson D."/>
            <person name="Wilson R.K."/>
            <person name="Wing R.A."/>
            <person name="Wolfner M.F."/>
            <person name="Wong A."/>
            <person name="Wong G.K."/>
            <person name="Wu C.I."/>
            <person name="Wu G."/>
            <person name="Yamamoto D."/>
            <person name="Yang H.P."/>
            <person name="Yang S.P."/>
            <person name="Yorke J.A."/>
            <person name="Yoshida K."/>
            <person name="Zdobnov E."/>
            <person name="Zhang P."/>
            <person name="Zhang Y."/>
            <person name="Zimin A.V."/>
            <person name="Baldwin J."/>
            <person name="Abdouelleil A."/>
            <person name="Abdulkadir J."/>
            <person name="Abebe A."/>
            <person name="Abera B."/>
            <person name="Abreu J."/>
            <person name="Acer S.C."/>
            <person name="Aftuck L."/>
            <person name="Alexander A."/>
            <person name="An P."/>
            <person name="Anderson E."/>
            <person name="Anderson S."/>
            <person name="Arachi H."/>
            <person name="Azer M."/>
            <person name="Bachantsang P."/>
            <person name="Barry A."/>
            <person name="Bayul T."/>
            <person name="Berlin A."/>
            <person name="Bessette D."/>
            <person name="Bloom T."/>
            <person name="Blye J."/>
            <person name="Boguslavskiy L."/>
            <person name="Bonnet C."/>
            <person name="Boukhgalter B."/>
            <person name="Bourzgui I."/>
            <person name="Brown A."/>
            <person name="Cahill P."/>
            <person name="Channer S."/>
            <person name="Cheshatsang Y."/>
            <person name="Chuda L."/>
            <person name="Citroen M."/>
            <person name="Collymore A."/>
            <person name="Cooke P."/>
            <person name="Costello M."/>
            <person name="D'Aco K."/>
            <person name="Daza R."/>
            <person name="De Haan G."/>
            <person name="DeGray S."/>
            <person name="DeMaso C."/>
            <person name="Dhargay N."/>
            <person name="Dooley K."/>
            <person name="Dooley E."/>
            <person name="Doricent M."/>
            <person name="Dorje P."/>
            <person name="Dorjee K."/>
            <person name="Dupes A."/>
            <person name="Elong R."/>
            <person name="Falk J."/>
            <person name="Farina A."/>
            <person name="Faro S."/>
            <person name="Ferguson D."/>
            <person name="Fisher S."/>
            <person name="Foley C.D."/>
            <person name="Franke A."/>
            <person name="Friedrich D."/>
            <person name="Gadbois L."/>
            <person name="Gearin G."/>
            <person name="Gearin C.R."/>
            <person name="Giannoukos G."/>
            <person name="Goode T."/>
            <person name="Graham J."/>
            <person name="Grandbois E."/>
            <person name="Grewal S."/>
            <person name="Gyaltsen K."/>
            <person name="Hafez N."/>
            <person name="Hagos B."/>
            <person name="Hall J."/>
            <person name="Henson C."/>
            <person name="Hollinger A."/>
            <person name="Honan T."/>
            <person name="Huard M.D."/>
            <person name="Hughes L."/>
            <person name="Hurhula B."/>
            <person name="Husby M.E."/>
            <person name="Kamat A."/>
            <person name="Kanga B."/>
            <person name="Kashin S."/>
            <person name="Khazanovich D."/>
            <person name="Kisner P."/>
            <person name="Lance K."/>
            <person name="Lara M."/>
            <person name="Lee W."/>
            <person name="Lennon N."/>
            <person name="Letendre F."/>
            <person name="LeVine R."/>
            <person name="Lipovsky A."/>
            <person name="Liu X."/>
            <person name="Liu J."/>
            <person name="Liu S."/>
            <person name="Lokyitsang T."/>
            <person name="Lokyitsang Y."/>
            <person name="Lubonja R."/>
            <person name="Lui A."/>
            <person name="MacDonald P."/>
            <person name="Magnisalis V."/>
            <person name="Maru K."/>
            <person name="Matthews C."/>
            <person name="McCusker W."/>
            <person name="McDonough S."/>
            <person name="Mehta T."/>
            <person name="Meldrim J."/>
            <person name="Meneus L."/>
            <person name="Mihai O."/>
            <person name="Mihalev A."/>
            <person name="Mihova T."/>
            <person name="Mittelman R."/>
            <person name="Mlenga V."/>
            <person name="Montmayeur A."/>
            <person name="Mulrain L."/>
            <person name="Navidi A."/>
            <person name="Naylor J."/>
            <person name="Negash T."/>
            <person name="Nguyen T."/>
            <person name="Nguyen N."/>
            <person name="Nicol R."/>
            <person name="Norbu C."/>
            <person name="Norbu N."/>
            <person name="Novod N."/>
            <person name="O'Neill B."/>
            <person name="Osman S."/>
            <person name="Markiewicz E."/>
            <person name="Oyono O.L."/>
            <person name="Patti C."/>
            <person name="Phunkhang P."/>
            <person name="Pierre F."/>
            <person name="Priest M."/>
            <person name="Raghuraman S."/>
            <person name="Rege F."/>
            <person name="Reyes R."/>
            <person name="Rise C."/>
            <person name="Rogov P."/>
            <person name="Ross K."/>
            <person name="Ryan E."/>
            <person name="Settipalli S."/>
            <person name="Shea T."/>
            <person name="Sherpa N."/>
            <person name="Shi L."/>
            <person name="Shih D."/>
            <person name="Sparrow T."/>
            <person name="Spaulding J."/>
            <person name="Stalker J."/>
            <person name="Stange-Thomann N."/>
            <person name="Stavropoulos S."/>
            <person name="Stone C."/>
            <person name="Strader C."/>
            <person name="Tesfaye S."/>
            <person name="Thomson T."/>
            <person name="Thoulutsang Y."/>
            <person name="Thoulutsang D."/>
            <person name="Topham K."/>
            <person name="Topping I."/>
            <person name="Tsamla T."/>
            <person name="Vassiliev H."/>
            <person name="Vo A."/>
            <person name="Wangchuk T."/>
            <person name="Wangdi T."/>
            <person name="Weiand M."/>
            <person name="Wilkinson J."/>
            <person name="Wilson A."/>
            <person name="Yadav S."/>
            <person name="Young G."/>
            <person name="Yu Q."/>
            <person name="Zembek L."/>
            <person name="Zhong D."/>
            <person name="Zimmer A."/>
            <person name="Zwirko Z."/>
            <person name="Jaffe D.B."/>
            <person name="Alvarez P."/>
            <person name="Brockman W."/>
            <person name="Butler J."/>
            <person name="Chin C."/>
            <person name="Gnerre S."/>
            <person name="Grabherr M."/>
            <person name="Kleber M."/>
            <person name="Mauceli E."/>
            <person name="MacCallum I."/>
        </authorList>
    </citation>
    <scope>NUCLEOTIDE SEQUENCE [LARGE SCALE GENOMIC DNA]</scope>
    <source>
        <strain evidence="11">TSC#14024-0371.13</strain>
        <strain evidence="13">Tucson 14024-0371.13</strain>
    </source>
</reference>
<evidence type="ECO:0000313" key="10">
    <source>
        <dbReference type="EMBL" id="KPU74070.1"/>
    </source>
</evidence>
<evidence type="ECO:0000313" key="12">
    <source>
        <dbReference type="EMBL" id="KPU74072.1"/>
    </source>
</evidence>
<dbReference type="GO" id="GO:0006612">
    <property type="term" value="P:protein targeting to membrane"/>
    <property type="evidence" value="ECO:0007669"/>
    <property type="project" value="TreeGrafter"/>
</dbReference>
<evidence type="ECO:0000256" key="2">
    <source>
        <dbReference type="ARBA" id="ARBA00007617"/>
    </source>
</evidence>
<evidence type="ECO:0000313" key="11">
    <source>
        <dbReference type="EMBL" id="KPU74071.1"/>
    </source>
</evidence>
<accession>A0A0P8XH20</accession>
<dbReference type="GO" id="GO:0000813">
    <property type="term" value="C:ESCRT I complex"/>
    <property type="evidence" value="ECO:0007669"/>
    <property type="project" value="UniProtKB-ARBA"/>
</dbReference>
<reference evidence="11" key="3">
    <citation type="submission" date="2015-10" db="EMBL/GenBank/DDBJ databases">
        <authorList>
            <consortium name="FlyBase"/>
        </authorList>
    </citation>
    <scope>NUCLEOTIDE SEQUENCE</scope>
    <source>
        <strain evidence="11">TSC#14024-0371.13</strain>
    </source>
</reference>
<keyword evidence="3 7" id="KW-0813">Transport</keyword>
<dbReference type="GO" id="GO:0006623">
    <property type="term" value="P:protein targeting to vacuole"/>
    <property type="evidence" value="ECO:0007669"/>
    <property type="project" value="TreeGrafter"/>
</dbReference>
<evidence type="ECO:0000256" key="1">
    <source>
        <dbReference type="ARBA" id="ARBA00004633"/>
    </source>
</evidence>
<dbReference type="Pfam" id="PF07200">
    <property type="entry name" value="Mod_r"/>
    <property type="match status" value="1"/>
</dbReference>
<protein>
    <submittedName>
        <fullName evidence="10">Uncharacterized protein, isoform B</fullName>
    </submittedName>
    <submittedName>
        <fullName evidence="11">Uncharacterized protein, isoform C</fullName>
    </submittedName>
    <submittedName>
        <fullName evidence="12">Uncharacterized protein, isoform D</fullName>
    </submittedName>
</protein>
<dbReference type="Proteomes" id="UP000007801">
    <property type="component" value="Unassembled WGS sequence"/>
</dbReference>
<gene>
    <name evidence="11" type="primary">Dana\GF22102</name>
    <name evidence="11" type="synonym">dana_GLEANR_6088</name>
    <name evidence="11" type="ORF">GF22102</name>
</gene>
<evidence type="ECO:0000256" key="7">
    <source>
        <dbReference type="PROSITE-ProRule" id="PRU00646"/>
    </source>
</evidence>
<dbReference type="SMR" id="A0A0P8XH20"/>
<comment type="similarity">
    <text evidence="2">Belongs to the VPS37 family.</text>
</comment>
<keyword evidence="13" id="KW-1185">Reference proteome</keyword>
<dbReference type="EMBL" id="CH902632">
    <property type="protein sequence ID" value="KPU74072.1"/>
    <property type="molecule type" value="Genomic_DNA"/>
</dbReference>
<dbReference type="GO" id="GO:0031902">
    <property type="term" value="C:late endosome membrane"/>
    <property type="evidence" value="ECO:0007669"/>
    <property type="project" value="UniProtKB-SubCell"/>
</dbReference>
<dbReference type="EMBL" id="CH902632">
    <property type="protein sequence ID" value="KPU74071.1"/>
    <property type="molecule type" value="Genomic_DNA"/>
</dbReference>
<dbReference type="STRING" id="7217.A0A0P8XH20"/>
<dbReference type="PANTHER" id="PTHR13678">
    <property type="entry name" value="VACUOLAR PROTEIN SORTING-ASSOCIATED PROTEIN 37"/>
    <property type="match status" value="1"/>
</dbReference>
<dbReference type="PANTHER" id="PTHR13678:SF25">
    <property type="entry name" value="EG:115C2.5 PROTEIN"/>
    <property type="match status" value="1"/>
</dbReference>
<evidence type="ECO:0000256" key="4">
    <source>
        <dbReference type="ARBA" id="ARBA00022753"/>
    </source>
</evidence>
<dbReference type="FunCoup" id="A0A0P8XH20">
    <property type="interactions" value="120"/>
</dbReference>
<evidence type="ECO:0000259" key="9">
    <source>
        <dbReference type="PROSITE" id="PS51314"/>
    </source>
</evidence>
<dbReference type="InterPro" id="IPR009851">
    <property type="entry name" value="Mod_r"/>
</dbReference>
<dbReference type="PROSITE" id="PS51314">
    <property type="entry name" value="VPS37_C"/>
    <property type="match status" value="1"/>
</dbReference>
<comment type="subcellular location">
    <subcellularLocation>
        <location evidence="1">Late endosome membrane</location>
        <topology evidence="1">Peripheral membrane protein</topology>
    </subcellularLocation>
</comment>